<proteinExistence type="predicted"/>
<organism evidence="4 5">
    <name type="scientific">Bartonella jaculi</name>
    <dbReference type="NCBI Taxonomy" id="686226"/>
    <lineage>
        <taxon>Bacteria</taxon>
        <taxon>Pseudomonadati</taxon>
        <taxon>Pseudomonadota</taxon>
        <taxon>Alphaproteobacteria</taxon>
        <taxon>Hyphomicrobiales</taxon>
        <taxon>Bartonellaceae</taxon>
        <taxon>Bartonella</taxon>
    </lineage>
</organism>
<evidence type="ECO:0000259" key="3">
    <source>
        <dbReference type="Pfam" id="PF05175"/>
    </source>
</evidence>
<evidence type="ECO:0000256" key="1">
    <source>
        <dbReference type="ARBA" id="ARBA00022603"/>
    </source>
</evidence>
<reference evidence="5" key="1">
    <citation type="journal article" date="2019" name="Int. J. Syst. Evol. Microbiol.">
        <title>The Global Catalogue of Microorganisms (GCM) 10K type strain sequencing project: providing services to taxonomists for standard genome sequencing and annotation.</title>
        <authorList>
            <consortium name="The Broad Institute Genomics Platform"/>
            <consortium name="The Broad Institute Genome Sequencing Center for Infectious Disease"/>
            <person name="Wu L."/>
            <person name="Ma J."/>
        </authorList>
    </citation>
    <scope>NUCLEOTIDE SEQUENCE [LARGE SCALE GENOMIC DNA]</scope>
    <source>
        <strain evidence="5">JCM 17712</strain>
    </source>
</reference>
<keyword evidence="1" id="KW-0808">Transferase</keyword>
<keyword evidence="2" id="KW-0949">S-adenosyl-L-methionine</keyword>
<evidence type="ECO:0000256" key="2">
    <source>
        <dbReference type="ARBA" id="ARBA00022691"/>
    </source>
</evidence>
<keyword evidence="5" id="KW-1185">Reference proteome</keyword>
<comment type="caution">
    <text evidence="4">The sequence shown here is derived from an EMBL/GenBank/DDBJ whole genome shotgun (WGS) entry which is preliminary data.</text>
</comment>
<dbReference type="PANTHER" id="PTHR47739">
    <property type="entry name" value="TRNA1(VAL) (ADENINE(37)-N6)-METHYLTRANSFERASE"/>
    <property type="match status" value="1"/>
</dbReference>
<dbReference type="EMBL" id="BAABIZ010000001">
    <property type="protein sequence ID" value="GAA5103349.1"/>
    <property type="molecule type" value="Genomic_DNA"/>
</dbReference>
<dbReference type="Pfam" id="PF05175">
    <property type="entry name" value="MTS"/>
    <property type="match status" value="1"/>
</dbReference>
<accession>A0ABP9N0U8</accession>
<protein>
    <submittedName>
        <fullName evidence="4">tRNA1(Val) (Adenine(37)-N6)-methyltransferase</fullName>
    </submittedName>
</protein>
<dbReference type="Gene3D" id="3.40.50.150">
    <property type="entry name" value="Vaccinia Virus protein VP39"/>
    <property type="match status" value="1"/>
</dbReference>
<dbReference type="InterPro" id="IPR007848">
    <property type="entry name" value="Small_mtfrase_dom"/>
</dbReference>
<dbReference type="Proteomes" id="UP001500864">
    <property type="component" value="Unassembled WGS sequence"/>
</dbReference>
<dbReference type="PROSITE" id="PS00092">
    <property type="entry name" value="N6_MTASE"/>
    <property type="match status" value="1"/>
</dbReference>
<evidence type="ECO:0000313" key="5">
    <source>
        <dbReference type="Proteomes" id="UP001500864"/>
    </source>
</evidence>
<evidence type="ECO:0000313" key="4">
    <source>
        <dbReference type="EMBL" id="GAA5103349.1"/>
    </source>
</evidence>
<name>A0ABP9N0U8_9HYPH</name>
<dbReference type="InterPro" id="IPR002052">
    <property type="entry name" value="DNA_methylase_N6_adenine_CS"/>
</dbReference>
<sequence>MGLQMNKTTNHSDETIDAFHRGRFYLVQPRSRGHRSGMDAMLLASLVPNNFKGKVVDLGAGAGAAGLAVASRCSEVHVTLVERSAFMASYAQKTLMLKQNEKLSERICLLETDVTLKGKARLEAGLTNNTFDFAIMNPPFNNPADRRTPDKQKFEAHVMPEAMFDHWLRSAAAIVKPGGYLGLIARPQSLNDILHALKGRFGNICIIPLHARTATAAIRVLFYAKRGSRAALSVLPPLVMHEGDSHAFSPPIDAINNGCISLWEFLK</sequence>
<dbReference type="InterPro" id="IPR029063">
    <property type="entry name" value="SAM-dependent_MTases_sf"/>
</dbReference>
<feature type="domain" description="Methyltransferase small" evidence="3">
    <location>
        <begin position="41"/>
        <end position="187"/>
    </location>
</feature>
<dbReference type="PANTHER" id="PTHR47739:SF1">
    <property type="entry name" value="TRNA1(VAL) (ADENINE(37)-N6)-METHYLTRANSFERASE"/>
    <property type="match status" value="1"/>
</dbReference>
<keyword evidence="1" id="KW-0489">Methyltransferase</keyword>
<dbReference type="InterPro" id="IPR050210">
    <property type="entry name" value="tRNA_Adenine-N(6)_MTase"/>
</dbReference>
<gene>
    <name evidence="4" type="ORF">GCM10023261_00350</name>
</gene>
<dbReference type="SUPFAM" id="SSF53335">
    <property type="entry name" value="S-adenosyl-L-methionine-dependent methyltransferases"/>
    <property type="match status" value="1"/>
</dbReference>